<reference evidence="3 4" key="2">
    <citation type="journal article" date="2022" name="Int. J. Syst. Evol. Microbiol.">
        <title>Strains of Bradyrhizobium barranii sp. nov. associated with legumes native to Canada are symbionts of soybeans and belong to different subspecies (subsp. barranii subsp. nov. and subsp. apii subsp. nov.) and symbiovars (sv. glycinearum and sv. septentrionale).</title>
        <authorList>
            <person name="Bromfield E.S.P."/>
            <person name="Cloutier S."/>
            <person name="Wasai-Hara S."/>
            <person name="Minamisawa K."/>
        </authorList>
    </citation>
    <scope>NUCLEOTIDE SEQUENCE [LARGE SCALE GENOMIC DNA]</scope>
    <source>
        <strain evidence="3 4">144S4</strain>
    </source>
</reference>
<organism evidence="2">
    <name type="scientific">Bradyrhizobium barranii subsp. barranii</name>
    <dbReference type="NCBI Taxonomy" id="2823807"/>
    <lineage>
        <taxon>Bacteria</taxon>
        <taxon>Pseudomonadati</taxon>
        <taxon>Pseudomonadota</taxon>
        <taxon>Alphaproteobacteria</taxon>
        <taxon>Hyphomicrobiales</taxon>
        <taxon>Nitrobacteraceae</taxon>
        <taxon>Bradyrhizobium</taxon>
        <taxon>Bradyrhizobium barranii</taxon>
    </lineage>
</organism>
<dbReference type="RefSeq" id="WP_208086369.1">
    <property type="nucleotide sequence ID" value="NZ_CP086136.1"/>
</dbReference>
<dbReference type="Pfam" id="PF09722">
    <property type="entry name" value="Xre_MbcA_ParS_C"/>
    <property type="match status" value="1"/>
</dbReference>
<gene>
    <name evidence="3" type="ORF">J4G43_022745</name>
    <name evidence="2" type="ORF">J4G43_24770</name>
</gene>
<dbReference type="InterPro" id="IPR024467">
    <property type="entry name" value="Xre/MbcA/ParS-like_toxin-bd"/>
</dbReference>
<evidence type="ECO:0000313" key="2">
    <source>
        <dbReference type="EMBL" id="MBO1864013.1"/>
    </source>
</evidence>
<sequence length="86" mass="9839">MTLWNEIARKLFQRWGASAYPAMDRDQVGKLLAISIGLGALFNEDAEAERNWMHAPHQVFRGRPLTKLLAGHIDQVLDQVNKERNL</sequence>
<feature type="domain" description="Antitoxin Xre/MbcA/ParS-like toxin-binding" evidence="1">
    <location>
        <begin position="39"/>
        <end position="82"/>
    </location>
</feature>
<name>A0A939M711_9BRAD</name>
<dbReference type="EMBL" id="JAGEMI010000001">
    <property type="protein sequence ID" value="MBO1864013.1"/>
    <property type="molecule type" value="Genomic_DNA"/>
</dbReference>
<evidence type="ECO:0000313" key="3">
    <source>
        <dbReference type="EMBL" id="UEM16783.1"/>
    </source>
</evidence>
<protein>
    <submittedName>
        <fullName evidence="2">DUF2384 domain-containing protein</fullName>
    </submittedName>
</protein>
<proteinExistence type="predicted"/>
<reference evidence="2" key="1">
    <citation type="submission" date="2021-03" db="EMBL/GenBank/DDBJ databases">
        <title>Whole Genome Sequence of Bradyrhizobium sp. Strain 144S4.</title>
        <authorList>
            <person name="Bromfield E.S.P."/>
            <person name="Cloutier S."/>
        </authorList>
    </citation>
    <scope>NUCLEOTIDE SEQUENCE [LARGE SCALE GENOMIC DNA]</scope>
    <source>
        <strain evidence="2">144S4</strain>
    </source>
</reference>
<dbReference type="KEGG" id="bban:J4G43_022745"/>
<dbReference type="EMBL" id="CP086136">
    <property type="protein sequence ID" value="UEM16783.1"/>
    <property type="molecule type" value="Genomic_DNA"/>
</dbReference>
<evidence type="ECO:0000313" key="4">
    <source>
        <dbReference type="Proteomes" id="UP000664702"/>
    </source>
</evidence>
<dbReference type="Proteomes" id="UP000664702">
    <property type="component" value="Chromosome"/>
</dbReference>
<accession>A0A939M711</accession>
<evidence type="ECO:0000259" key="1">
    <source>
        <dbReference type="Pfam" id="PF09722"/>
    </source>
</evidence>
<dbReference type="AlphaFoldDB" id="A0A939M711"/>